<accession>A0A3E0GXS3</accession>
<comment type="caution">
    <text evidence="2">The sequence shown here is derived from an EMBL/GenBank/DDBJ whole genome shotgun (WGS) entry which is preliminary data.</text>
</comment>
<evidence type="ECO:0000313" key="2">
    <source>
        <dbReference type="EMBL" id="REH31074.1"/>
    </source>
</evidence>
<dbReference type="Proteomes" id="UP000256269">
    <property type="component" value="Unassembled WGS sequence"/>
</dbReference>
<dbReference type="EMBL" id="QUNO01000022">
    <property type="protein sequence ID" value="REH31074.1"/>
    <property type="molecule type" value="Genomic_DNA"/>
</dbReference>
<name>A0A3E0GXS3_9PSEU</name>
<sequence>MSDRARMSPAQHTVLRSADETGQLTITDRRTVKALARRGWAEAVTRRTKKKTTTQWIITAAGRAARDNDPIITQRPPIYWPDVWTRQRSADGNRYVISKRKSGDHELIRLHRGMLWQVRCPLRPEDKPVAYRQYLGEAVDELGHHLARTDACGLELSPDPRS</sequence>
<protein>
    <submittedName>
        <fullName evidence="2">Uncharacterized protein</fullName>
    </submittedName>
</protein>
<evidence type="ECO:0000256" key="1">
    <source>
        <dbReference type="SAM" id="MobiDB-lite"/>
    </source>
</evidence>
<proteinExistence type="predicted"/>
<feature type="region of interest" description="Disordered" evidence="1">
    <location>
        <begin position="1"/>
        <end position="22"/>
    </location>
</feature>
<dbReference type="AlphaFoldDB" id="A0A3E0GXS3"/>
<dbReference type="RefSeq" id="WP_116180888.1">
    <property type="nucleotide sequence ID" value="NZ_CP144376.1"/>
</dbReference>
<keyword evidence="3" id="KW-1185">Reference proteome</keyword>
<reference evidence="2 3" key="1">
    <citation type="submission" date="2018-08" db="EMBL/GenBank/DDBJ databases">
        <title>Genomic Encyclopedia of Archaeal and Bacterial Type Strains, Phase II (KMG-II): from individual species to whole genera.</title>
        <authorList>
            <person name="Goeker M."/>
        </authorList>
    </citation>
    <scope>NUCLEOTIDE SEQUENCE [LARGE SCALE GENOMIC DNA]</scope>
    <source>
        <strain evidence="2 3">DSM 45791</strain>
    </source>
</reference>
<evidence type="ECO:0000313" key="3">
    <source>
        <dbReference type="Proteomes" id="UP000256269"/>
    </source>
</evidence>
<gene>
    <name evidence="2" type="ORF">BCF44_12297</name>
</gene>
<organism evidence="2 3">
    <name type="scientific">Kutzneria buriramensis</name>
    <dbReference type="NCBI Taxonomy" id="1045776"/>
    <lineage>
        <taxon>Bacteria</taxon>
        <taxon>Bacillati</taxon>
        <taxon>Actinomycetota</taxon>
        <taxon>Actinomycetes</taxon>
        <taxon>Pseudonocardiales</taxon>
        <taxon>Pseudonocardiaceae</taxon>
        <taxon>Kutzneria</taxon>
    </lineage>
</organism>